<keyword evidence="1" id="KW-0472">Membrane</keyword>
<feature type="domain" description="DUF1468" evidence="2">
    <location>
        <begin position="22"/>
        <end position="165"/>
    </location>
</feature>
<keyword evidence="1" id="KW-0812">Transmembrane</keyword>
<feature type="transmembrane region" description="Helical" evidence="1">
    <location>
        <begin position="184"/>
        <end position="202"/>
    </location>
</feature>
<reference evidence="3" key="2">
    <citation type="submission" date="2021-08" db="EMBL/GenBank/DDBJ databases">
        <authorList>
            <person name="Tani A."/>
            <person name="Ola A."/>
            <person name="Ogura Y."/>
            <person name="Katsura K."/>
            <person name="Hayashi T."/>
        </authorList>
    </citation>
    <scope>NUCLEOTIDE SEQUENCE</scope>
    <source>
        <strain evidence="3">KCTC 52305</strain>
    </source>
</reference>
<evidence type="ECO:0000259" key="2">
    <source>
        <dbReference type="Pfam" id="PF07331"/>
    </source>
</evidence>
<dbReference type="Proteomes" id="UP001055167">
    <property type="component" value="Unassembled WGS sequence"/>
</dbReference>
<gene>
    <name evidence="3" type="ORF">OPKNFCMD_2262</name>
</gene>
<feature type="transmembrane region" description="Helical" evidence="1">
    <location>
        <begin position="113"/>
        <end position="134"/>
    </location>
</feature>
<dbReference type="InterPro" id="IPR009936">
    <property type="entry name" value="DUF1468"/>
</dbReference>
<name>A0ABQ4QW06_9HYPH</name>
<evidence type="ECO:0000256" key="1">
    <source>
        <dbReference type="SAM" id="Phobius"/>
    </source>
</evidence>
<accession>A0ABQ4QW06</accession>
<dbReference type="EMBL" id="BPQH01000006">
    <property type="protein sequence ID" value="GJD49531.1"/>
    <property type="molecule type" value="Genomic_DNA"/>
</dbReference>
<protein>
    <recommendedName>
        <fullName evidence="2">DUF1468 domain-containing protein</fullName>
    </recommendedName>
</protein>
<feature type="transmembrane region" description="Helical" evidence="1">
    <location>
        <begin position="141"/>
        <end position="164"/>
    </location>
</feature>
<sequence>MRAEADAARRRRLRVVGPQSLASGAALLALSALALFLTGDLPQGTLRAMGPAMLPRWLAVGVGLCGLALVVAGLVRAGHALEPWSLRGPALVVLAVLTFAVTIRPFGLGPVTIPGLGLIGAGPLTVVIGGLAAPDARLRELVALGLTLTAGCMVLFGDLLNLPIPLFPQALADAFPSGWSSDARLRVTAALMAAAGLAAHLAGTRGRRAADRTDVPGPAGRP</sequence>
<organism evidence="3 4">
    <name type="scientific">Methylobacterium crusticola</name>
    <dbReference type="NCBI Taxonomy" id="1697972"/>
    <lineage>
        <taxon>Bacteria</taxon>
        <taxon>Pseudomonadati</taxon>
        <taxon>Pseudomonadota</taxon>
        <taxon>Alphaproteobacteria</taxon>
        <taxon>Hyphomicrobiales</taxon>
        <taxon>Methylobacteriaceae</taxon>
        <taxon>Methylobacterium</taxon>
    </lineage>
</organism>
<feature type="transmembrane region" description="Helical" evidence="1">
    <location>
        <begin position="57"/>
        <end position="77"/>
    </location>
</feature>
<reference evidence="3" key="1">
    <citation type="journal article" date="2021" name="Front. Microbiol.">
        <title>Comprehensive Comparative Genomics and Phenotyping of Methylobacterium Species.</title>
        <authorList>
            <person name="Alessa O."/>
            <person name="Ogura Y."/>
            <person name="Fujitani Y."/>
            <person name="Takami H."/>
            <person name="Hayashi T."/>
            <person name="Sahin N."/>
            <person name="Tani A."/>
        </authorList>
    </citation>
    <scope>NUCLEOTIDE SEQUENCE</scope>
    <source>
        <strain evidence="3">KCTC 52305</strain>
    </source>
</reference>
<dbReference type="Pfam" id="PF07331">
    <property type="entry name" value="TctB"/>
    <property type="match status" value="1"/>
</dbReference>
<comment type="caution">
    <text evidence="3">The sequence shown here is derived from an EMBL/GenBank/DDBJ whole genome shotgun (WGS) entry which is preliminary data.</text>
</comment>
<proteinExistence type="predicted"/>
<feature type="transmembrane region" description="Helical" evidence="1">
    <location>
        <begin position="89"/>
        <end position="107"/>
    </location>
</feature>
<dbReference type="RefSeq" id="WP_128562542.1">
    <property type="nucleotide sequence ID" value="NZ_BPQH01000006.1"/>
</dbReference>
<evidence type="ECO:0000313" key="3">
    <source>
        <dbReference type="EMBL" id="GJD49531.1"/>
    </source>
</evidence>
<keyword evidence="4" id="KW-1185">Reference proteome</keyword>
<keyword evidence="1" id="KW-1133">Transmembrane helix</keyword>
<evidence type="ECO:0000313" key="4">
    <source>
        <dbReference type="Proteomes" id="UP001055167"/>
    </source>
</evidence>
<feature type="transmembrane region" description="Helical" evidence="1">
    <location>
        <begin position="21"/>
        <end position="37"/>
    </location>
</feature>